<dbReference type="InterPro" id="IPR005821">
    <property type="entry name" value="Ion_trans_dom"/>
</dbReference>
<keyword evidence="11" id="KW-0407">Ion channel</keyword>
<keyword evidence="16" id="KW-1185">Reference proteome</keyword>
<evidence type="ECO:0000313" key="16">
    <source>
        <dbReference type="Proteomes" id="UP001159427"/>
    </source>
</evidence>
<feature type="compositionally biased region" description="Basic and acidic residues" evidence="12">
    <location>
        <begin position="521"/>
        <end position="542"/>
    </location>
</feature>
<dbReference type="InterPro" id="IPR011333">
    <property type="entry name" value="SKP1/BTB/POZ_sf"/>
</dbReference>
<feature type="compositionally biased region" description="Basic and acidic residues" evidence="12">
    <location>
        <begin position="741"/>
        <end position="752"/>
    </location>
</feature>
<accession>A0ABN8LIE4</accession>
<keyword evidence="3" id="KW-0633">Potassium transport</keyword>
<feature type="region of interest" description="Disordered" evidence="12">
    <location>
        <begin position="600"/>
        <end position="627"/>
    </location>
</feature>
<keyword evidence="9" id="KW-0406">Ion transport</keyword>
<keyword evidence="7" id="KW-0630">Potassium</keyword>
<feature type="compositionally biased region" description="Basic and acidic residues" evidence="12">
    <location>
        <begin position="767"/>
        <end position="779"/>
    </location>
</feature>
<name>A0ABN8LIE4_9CNID</name>
<dbReference type="SUPFAM" id="SSF54695">
    <property type="entry name" value="POZ domain"/>
    <property type="match status" value="1"/>
</dbReference>
<dbReference type="SUPFAM" id="SSF81324">
    <property type="entry name" value="Voltage-gated potassium channels"/>
    <property type="match status" value="1"/>
</dbReference>
<dbReference type="InterPro" id="IPR000210">
    <property type="entry name" value="BTB/POZ_dom"/>
</dbReference>
<dbReference type="PRINTS" id="PR00169">
    <property type="entry name" value="KCHANNEL"/>
</dbReference>
<feature type="transmembrane region" description="Helical" evidence="13">
    <location>
        <begin position="231"/>
        <end position="249"/>
    </location>
</feature>
<evidence type="ECO:0000256" key="11">
    <source>
        <dbReference type="ARBA" id="ARBA00023303"/>
    </source>
</evidence>
<dbReference type="PANTHER" id="PTHR11537">
    <property type="entry name" value="VOLTAGE-GATED POTASSIUM CHANNEL"/>
    <property type="match status" value="1"/>
</dbReference>
<keyword evidence="2" id="KW-0813">Transport</keyword>
<feature type="region of interest" description="Disordered" evidence="12">
    <location>
        <begin position="490"/>
        <end position="580"/>
    </location>
</feature>
<feature type="transmembrane region" description="Helical" evidence="13">
    <location>
        <begin position="388"/>
        <end position="408"/>
    </location>
</feature>
<evidence type="ECO:0000256" key="6">
    <source>
        <dbReference type="ARBA" id="ARBA00022882"/>
    </source>
</evidence>
<feature type="domain" description="BTB" evidence="14">
    <location>
        <begin position="19"/>
        <end position="122"/>
    </location>
</feature>
<feature type="compositionally biased region" description="Acidic residues" evidence="12">
    <location>
        <begin position="543"/>
        <end position="552"/>
    </location>
</feature>
<dbReference type="Proteomes" id="UP001159427">
    <property type="component" value="Unassembled WGS sequence"/>
</dbReference>
<evidence type="ECO:0000256" key="5">
    <source>
        <dbReference type="ARBA" id="ARBA00022826"/>
    </source>
</evidence>
<reference evidence="15 16" key="1">
    <citation type="submission" date="2022-05" db="EMBL/GenBank/DDBJ databases">
        <authorList>
            <consortium name="Genoscope - CEA"/>
            <person name="William W."/>
        </authorList>
    </citation>
    <scope>NUCLEOTIDE SEQUENCE [LARGE SCALE GENOMIC DNA]</scope>
</reference>
<sequence length="779" mass="88228">MKTRQRLEIIPRVVDTTQRRIILNVGGRKHETYLSTVRNYPDTRLYWVVENVTKAIDYDSEKIELFFDRHPGIFEQVLNYYRTGKLHCPHDVCGPLFEEELAYWGIDEKEMEHCCWTSYTQHRDAEQNLKSFNVHESDQDQDTDLENDRLDPTPARDCGRFTWWTQYQPKIWPILEEPHSSKAAKIFSIISVALIMLSVGTSCALTLPQFSKKSRVNKGSAAPEKNPTIDTIFTVIDYFCGIWFTCELLMRITFCPRRRIFIRQVTNWIDILSVIPFYLRLIDPDGGPLADALLVIRLLRLFRFFRLLYGLQIILHTLKASSYELGLLLLILLIPVVLFSSIIYYTERTFDGDGTEFRSIPESFWWSLITMTTVGYGDIVPKTWIGKIIGGACAICGLLVVALPISIIGSNFNLYYAHAQARLKLPKKRNRVLLSSITSDFSSGRASSGPRRRGLRMRSHVALEAGDDENIMPGMSNGRSYRLNSFPRQNSYEAKSRTGSLPTSNGQTSDPKTSPTSSWSNRERKYSRNERILPKLGDLPEKDESEENENVEENQGSDFKPGLGIKKNSRNSLNVPGVTHGTQADRLPLWIAESSKTPRVRSFSVPSNTHRTISGPPPRKTQSQGSDFCKRCSLPKDESSNSSSGEVCCCSEKRGISLHGSNTSTYTIFIPGTDEGVQVSMESIPSWSRQFSCNGTSQSPVQLDVVPCFDRPLPDEDSDTENQEEQDEQETLVSELASEDNNSRREINEKTKGSTKGIPLLYMPKGKAQDKISDKETPI</sequence>
<dbReference type="Pfam" id="PF00520">
    <property type="entry name" value="Ion_trans"/>
    <property type="match status" value="1"/>
</dbReference>
<dbReference type="Pfam" id="PF02214">
    <property type="entry name" value="BTB_2"/>
    <property type="match status" value="1"/>
</dbReference>
<evidence type="ECO:0000256" key="12">
    <source>
        <dbReference type="SAM" id="MobiDB-lite"/>
    </source>
</evidence>
<evidence type="ECO:0000256" key="3">
    <source>
        <dbReference type="ARBA" id="ARBA00022538"/>
    </source>
</evidence>
<dbReference type="EMBL" id="CALNXI010000023">
    <property type="protein sequence ID" value="CAH3015410.1"/>
    <property type="molecule type" value="Genomic_DNA"/>
</dbReference>
<comment type="subcellular location">
    <subcellularLocation>
        <location evidence="1">Membrane</location>
        <topology evidence="1">Multi-pass membrane protein</topology>
    </subcellularLocation>
</comment>
<protein>
    <recommendedName>
        <fullName evidence="14">BTB domain-containing protein</fullName>
    </recommendedName>
</protein>
<feature type="compositionally biased region" description="Polar residues" evidence="12">
    <location>
        <begin position="490"/>
        <end position="520"/>
    </location>
</feature>
<evidence type="ECO:0000256" key="2">
    <source>
        <dbReference type="ARBA" id="ARBA00022448"/>
    </source>
</evidence>
<dbReference type="PANTHER" id="PTHR11537:SF252">
    <property type="entry name" value="POTASSIUM VOLTAGE-GATED CHANNEL PROTEIN SHAW"/>
    <property type="match status" value="1"/>
</dbReference>
<evidence type="ECO:0000259" key="14">
    <source>
        <dbReference type="SMART" id="SM00225"/>
    </source>
</evidence>
<dbReference type="InterPro" id="IPR028325">
    <property type="entry name" value="VG_K_chnl"/>
</dbReference>
<dbReference type="InterPro" id="IPR027359">
    <property type="entry name" value="Volt_channel_dom_sf"/>
</dbReference>
<evidence type="ECO:0000256" key="10">
    <source>
        <dbReference type="ARBA" id="ARBA00023136"/>
    </source>
</evidence>
<feature type="compositionally biased region" description="Acidic residues" evidence="12">
    <location>
        <begin position="715"/>
        <end position="730"/>
    </location>
</feature>
<feature type="region of interest" description="Disordered" evidence="12">
    <location>
        <begin position="707"/>
        <end position="779"/>
    </location>
</feature>
<evidence type="ECO:0000256" key="4">
    <source>
        <dbReference type="ARBA" id="ARBA00022692"/>
    </source>
</evidence>
<dbReference type="PRINTS" id="PR01498">
    <property type="entry name" value="SHAWCHANNEL"/>
</dbReference>
<dbReference type="InterPro" id="IPR003974">
    <property type="entry name" value="K_chnl_volt-dep_Kv3"/>
</dbReference>
<keyword evidence="8 13" id="KW-1133">Transmembrane helix</keyword>
<evidence type="ECO:0000256" key="7">
    <source>
        <dbReference type="ARBA" id="ARBA00022958"/>
    </source>
</evidence>
<keyword evidence="5" id="KW-0631">Potassium channel</keyword>
<dbReference type="CDD" id="cd18379">
    <property type="entry name" value="BTB_POZ_Kv3_KCNC"/>
    <property type="match status" value="1"/>
</dbReference>
<keyword evidence="4 13" id="KW-0812">Transmembrane</keyword>
<dbReference type="Gene3D" id="1.20.120.350">
    <property type="entry name" value="Voltage-gated potassium channels. Chain C"/>
    <property type="match status" value="1"/>
</dbReference>
<evidence type="ECO:0000256" key="8">
    <source>
        <dbReference type="ARBA" id="ARBA00022989"/>
    </source>
</evidence>
<dbReference type="InterPro" id="IPR003131">
    <property type="entry name" value="T1-type_BTB"/>
</dbReference>
<dbReference type="Gene3D" id="3.30.710.10">
    <property type="entry name" value="Potassium Channel Kv1.1, Chain A"/>
    <property type="match status" value="1"/>
</dbReference>
<keyword evidence="10 13" id="KW-0472">Membrane</keyword>
<dbReference type="Gene3D" id="1.10.287.70">
    <property type="match status" value="1"/>
</dbReference>
<evidence type="ECO:0000313" key="15">
    <source>
        <dbReference type="EMBL" id="CAH3015410.1"/>
    </source>
</evidence>
<feature type="transmembrane region" description="Helical" evidence="13">
    <location>
        <begin position="364"/>
        <end position="381"/>
    </location>
</feature>
<organism evidence="15 16">
    <name type="scientific">Porites evermanni</name>
    <dbReference type="NCBI Taxonomy" id="104178"/>
    <lineage>
        <taxon>Eukaryota</taxon>
        <taxon>Metazoa</taxon>
        <taxon>Cnidaria</taxon>
        <taxon>Anthozoa</taxon>
        <taxon>Hexacorallia</taxon>
        <taxon>Scleractinia</taxon>
        <taxon>Fungiina</taxon>
        <taxon>Poritidae</taxon>
        <taxon>Porites</taxon>
    </lineage>
</organism>
<proteinExistence type="predicted"/>
<evidence type="ECO:0000256" key="13">
    <source>
        <dbReference type="SAM" id="Phobius"/>
    </source>
</evidence>
<feature type="transmembrane region" description="Helical" evidence="13">
    <location>
        <begin position="325"/>
        <end position="344"/>
    </location>
</feature>
<gene>
    <name evidence="15" type="ORF">PEVE_00016480</name>
</gene>
<comment type="caution">
    <text evidence="15">The sequence shown here is derived from an EMBL/GenBank/DDBJ whole genome shotgun (WGS) entry which is preliminary data.</text>
</comment>
<dbReference type="PRINTS" id="PR01491">
    <property type="entry name" value="KVCHANNEL"/>
</dbReference>
<dbReference type="InterPro" id="IPR003968">
    <property type="entry name" value="K_chnl_volt-dep_Kv"/>
</dbReference>
<evidence type="ECO:0000256" key="9">
    <source>
        <dbReference type="ARBA" id="ARBA00023065"/>
    </source>
</evidence>
<feature type="transmembrane region" description="Helical" evidence="13">
    <location>
        <begin position="186"/>
        <end position="211"/>
    </location>
</feature>
<dbReference type="SMART" id="SM00225">
    <property type="entry name" value="BTB"/>
    <property type="match status" value="1"/>
</dbReference>
<keyword evidence="6" id="KW-0851">Voltage-gated channel</keyword>
<evidence type="ECO:0000256" key="1">
    <source>
        <dbReference type="ARBA" id="ARBA00004141"/>
    </source>
</evidence>